<proteinExistence type="predicted"/>
<organism evidence="1 2">
    <name type="scientific">Caulobacter phage Quill_5.2</name>
    <dbReference type="NCBI Taxonomy" id="3075108"/>
    <lineage>
        <taxon>Viruses</taxon>
        <taxon>Duplodnaviria</taxon>
        <taxon>Heunggongvirae</taxon>
        <taxon>Uroviricota</taxon>
        <taxon>Caudoviricetes</taxon>
        <taxon>Autographivirales</taxon>
        <taxon>Autonotataviridae</taxon>
        <taxon>Lullwatervirus</taxon>
        <taxon>Lullwatervirus quill52</taxon>
    </lineage>
</organism>
<accession>A0AA96T5Q1</accession>
<dbReference type="Proteomes" id="UP001301924">
    <property type="component" value="Segment"/>
</dbReference>
<keyword evidence="2" id="KW-1185">Reference proteome</keyword>
<protein>
    <submittedName>
        <fullName evidence="1">Uncharacterized protein</fullName>
    </submittedName>
</protein>
<name>A0AA96T5Q1_9CAUD</name>
<evidence type="ECO:0000313" key="2">
    <source>
        <dbReference type="Proteomes" id="UP001301924"/>
    </source>
</evidence>
<sequence length="75" mass="8105">MSYQQLASVLTNGVNALVAAGQEPDEALTRVIDETYMADDMKADLYARISEAWGGTGLLWNRTVLLSLMAADAAR</sequence>
<gene>
    <name evidence="1" type="ORF">Ql52_gp026</name>
</gene>
<evidence type="ECO:0000313" key="1">
    <source>
        <dbReference type="EMBL" id="WNV48162.1"/>
    </source>
</evidence>
<reference evidence="2" key="1">
    <citation type="journal article" date="2024" name="Viruses">
        <title>New Genera and Species of Caulobacter and Brevundimonas Bacteriophages Provide Insights into Phage Genome Evolution.</title>
        <authorList>
            <person name="Ely B."/>
            <person name="Hils M."/>
            <person name="Clarke A."/>
            <person name="Albert M."/>
            <person name="Holness N."/>
            <person name="Lenski J."/>
            <person name="Mohammadi T."/>
        </authorList>
    </citation>
    <scope>NUCLEOTIDE SEQUENCE [LARGE SCALE GENOMIC DNA]</scope>
</reference>
<dbReference type="EMBL" id="OR260090">
    <property type="protein sequence ID" value="WNV48162.1"/>
    <property type="molecule type" value="Genomic_DNA"/>
</dbReference>